<organism evidence="1 2">
    <name type="scientific">Blepharisma stoltei</name>
    <dbReference type="NCBI Taxonomy" id="1481888"/>
    <lineage>
        <taxon>Eukaryota</taxon>
        <taxon>Sar</taxon>
        <taxon>Alveolata</taxon>
        <taxon>Ciliophora</taxon>
        <taxon>Postciliodesmatophora</taxon>
        <taxon>Heterotrichea</taxon>
        <taxon>Heterotrichida</taxon>
        <taxon>Blepharismidae</taxon>
        <taxon>Blepharisma</taxon>
    </lineage>
</organism>
<reference evidence="1" key="1">
    <citation type="submission" date="2021-09" db="EMBL/GenBank/DDBJ databases">
        <authorList>
            <consortium name="AG Swart"/>
            <person name="Singh M."/>
            <person name="Singh A."/>
            <person name="Seah K."/>
            <person name="Emmerich C."/>
        </authorList>
    </citation>
    <scope>NUCLEOTIDE SEQUENCE</scope>
    <source>
        <strain evidence="1">ATCC30299</strain>
    </source>
</reference>
<evidence type="ECO:0008006" key="3">
    <source>
        <dbReference type="Google" id="ProtNLM"/>
    </source>
</evidence>
<evidence type="ECO:0000313" key="2">
    <source>
        <dbReference type="Proteomes" id="UP001162131"/>
    </source>
</evidence>
<dbReference type="SUPFAM" id="SSF117281">
    <property type="entry name" value="Kelch motif"/>
    <property type="match status" value="1"/>
</dbReference>
<comment type="caution">
    <text evidence="1">The sequence shown here is derived from an EMBL/GenBank/DDBJ whole genome shotgun (WGS) entry which is preliminary data.</text>
</comment>
<dbReference type="EMBL" id="CAJZBQ010000053">
    <property type="protein sequence ID" value="CAG9331450.1"/>
    <property type="molecule type" value="Genomic_DNA"/>
</dbReference>
<sequence>MVNNHTLLQRPFISLSNNMQSQLLYIPDFPNFYTYDPSINLALKTNNRHIKVSHTSAIALCQENEKLEYFILGGESSKGFNFLKITPSELKSNRFYYNEVNRISPRSCIFQENLYLIGGFINQIPSSSCVVFDMDQFQRNSKNVRSNNVADLNFARADFGICSTKRYIFAIGGSGKFGFMASCERYDGTQWVLLQLSLPAPSCRLGVIPIFDDFLIIIGGRIRKTDNIRGESSKTYLFDVSAGNITEYKDLKYGGCVLFPFLEHENSFLAASSQEVNHKLVKVEAENIDWIKYRLSLMLWYSLKKEYGKYI</sequence>
<dbReference type="AlphaFoldDB" id="A0AAU9KBZ4"/>
<proteinExistence type="predicted"/>
<evidence type="ECO:0000313" key="1">
    <source>
        <dbReference type="EMBL" id="CAG9331450.1"/>
    </source>
</evidence>
<protein>
    <recommendedName>
        <fullName evidence="3">Kelch motif family protein</fullName>
    </recommendedName>
</protein>
<dbReference type="Gene3D" id="2.120.10.80">
    <property type="entry name" value="Kelch-type beta propeller"/>
    <property type="match status" value="1"/>
</dbReference>
<keyword evidence="2" id="KW-1185">Reference proteome</keyword>
<dbReference type="InterPro" id="IPR015915">
    <property type="entry name" value="Kelch-typ_b-propeller"/>
</dbReference>
<name>A0AAU9KBZ4_9CILI</name>
<gene>
    <name evidence="1" type="ORF">BSTOLATCC_MIC53520</name>
</gene>
<dbReference type="Proteomes" id="UP001162131">
    <property type="component" value="Unassembled WGS sequence"/>
</dbReference>
<accession>A0AAU9KBZ4</accession>